<reference evidence="2" key="1">
    <citation type="submission" date="2020-03" db="EMBL/GenBank/DDBJ databases">
        <authorList>
            <person name="Chebbi M.A."/>
            <person name="Drezen J.M."/>
        </authorList>
    </citation>
    <scope>NUCLEOTIDE SEQUENCE</scope>
    <source>
        <tissue evidence="2">Whole body</tissue>
    </source>
</reference>
<name>A0A8J5R4J5_9HYME</name>
<feature type="non-terminal residue" evidence="2">
    <location>
        <position position="1"/>
    </location>
</feature>
<evidence type="ECO:0000313" key="3">
    <source>
        <dbReference type="Proteomes" id="UP000729913"/>
    </source>
</evidence>
<keyword evidence="1" id="KW-1133">Transmembrane helix</keyword>
<dbReference type="OrthoDB" id="8195814at2759"/>
<proteinExistence type="predicted"/>
<feature type="transmembrane region" description="Helical" evidence="1">
    <location>
        <begin position="183"/>
        <end position="204"/>
    </location>
</feature>
<keyword evidence="1" id="KW-0472">Membrane</keyword>
<comment type="caution">
    <text evidence="2">The sequence shown here is derived from an EMBL/GenBank/DDBJ whole genome shotgun (WGS) entry which is preliminary data.</text>
</comment>
<dbReference type="AlphaFoldDB" id="A0A8J5R4J5"/>
<keyword evidence="1" id="KW-0812">Transmembrane</keyword>
<dbReference type="EMBL" id="JAAOIC020000022">
    <property type="protein sequence ID" value="KAG8040402.1"/>
    <property type="molecule type" value="Genomic_DNA"/>
</dbReference>
<organism evidence="2 3">
    <name type="scientific">Cotesia typhae</name>
    <dbReference type="NCBI Taxonomy" id="2053667"/>
    <lineage>
        <taxon>Eukaryota</taxon>
        <taxon>Metazoa</taxon>
        <taxon>Ecdysozoa</taxon>
        <taxon>Arthropoda</taxon>
        <taxon>Hexapoda</taxon>
        <taxon>Insecta</taxon>
        <taxon>Pterygota</taxon>
        <taxon>Neoptera</taxon>
        <taxon>Endopterygota</taxon>
        <taxon>Hymenoptera</taxon>
        <taxon>Apocrita</taxon>
        <taxon>Ichneumonoidea</taxon>
        <taxon>Braconidae</taxon>
        <taxon>Microgastrinae</taxon>
        <taxon>Cotesia</taxon>
    </lineage>
</organism>
<evidence type="ECO:0000313" key="2">
    <source>
        <dbReference type="EMBL" id="KAG8040402.1"/>
    </source>
</evidence>
<feature type="transmembrane region" description="Helical" evidence="1">
    <location>
        <begin position="62"/>
        <end position="81"/>
    </location>
</feature>
<protein>
    <submittedName>
        <fullName evidence="2">Uncharacterized protein</fullName>
    </submittedName>
</protein>
<feature type="transmembrane region" description="Helical" evidence="1">
    <location>
        <begin position="37"/>
        <end position="56"/>
    </location>
</feature>
<keyword evidence="3" id="KW-1185">Reference proteome</keyword>
<reference evidence="2" key="2">
    <citation type="submission" date="2021-04" db="EMBL/GenBank/DDBJ databases">
        <title>Genome-wide patterns of bracovirus chromosomal integration into multiple host tissues during parasitism.</title>
        <authorList>
            <person name="Chebbi M.A.C."/>
        </authorList>
    </citation>
    <scope>NUCLEOTIDE SEQUENCE</scope>
    <source>
        <tissue evidence="2">Whole body</tissue>
    </source>
</reference>
<feature type="transmembrane region" description="Helical" evidence="1">
    <location>
        <begin position="251"/>
        <end position="269"/>
    </location>
</feature>
<gene>
    <name evidence="2" type="ORF">G9C98_001216</name>
</gene>
<dbReference type="Proteomes" id="UP000729913">
    <property type="component" value="Unassembled WGS sequence"/>
</dbReference>
<feature type="transmembrane region" description="Helical" evidence="1">
    <location>
        <begin position="88"/>
        <end position="110"/>
    </location>
</feature>
<sequence>MEFKFSIFELSDRIENFKKQKIYRWNSAESLNPFERFLGQCLAFVTFALIAIFIILSELFLLGIFVLLCLAVIAFAVFIIISIGTIATIILGIIVNIIIAAKATLLIMALEMKSNYTKFDVIKNSQDATKWESDIVTFNKARMKLKPAKNFIFALTSIWKVIVFFCHDVKFSRFLQGFDFRSFWGFNIPIFFLYFMKLILELILPDKNYLNIDISGQIILNDDLFEAINQKSSRKVESDLLYPFRSWKSNALMIPCAWIFIHFVLRIYFRFNKKINKDFDDDVELDTRPLEKNLINFYDKDTKVTGICGEVWNALSEYLNFTLFPIKIHDTTFGGRLPNGTYTGLLGILQRREIHVLPRVNYYLAHWNMMDYTMPVWKNRMTAKACWSKKKYAIIEADDRQQASGMKSCLLVKTGSPIFSTWTTNGIVKGFKYKRSFDI</sequence>
<accession>A0A8J5R4J5</accession>
<evidence type="ECO:0000256" key="1">
    <source>
        <dbReference type="SAM" id="Phobius"/>
    </source>
</evidence>